<evidence type="ECO:0000313" key="3">
    <source>
        <dbReference type="Proteomes" id="UP001236507"/>
    </source>
</evidence>
<feature type="chain" id="PRO_5046783394" description="Lipocalin-like domain-containing protein" evidence="1">
    <location>
        <begin position="24"/>
        <end position="133"/>
    </location>
</feature>
<dbReference type="PROSITE" id="PS51257">
    <property type="entry name" value="PROKAR_LIPOPROTEIN"/>
    <property type="match status" value="1"/>
</dbReference>
<evidence type="ECO:0008006" key="4">
    <source>
        <dbReference type="Google" id="ProtNLM"/>
    </source>
</evidence>
<accession>A0ABT6Y8I3</accession>
<organism evidence="2 3">
    <name type="scientific">Flectobacillus roseus</name>
    <dbReference type="NCBI Taxonomy" id="502259"/>
    <lineage>
        <taxon>Bacteria</taxon>
        <taxon>Pseudomonadati</taxon>
        <taxon>Bacteroidota</taxon>
        <taxon>Cytophagia</taxon>
        <taxon>Cytophagales</taxon>
        <taxon>Flectobacillaceae</taxon>
        <taxon>Flectobacillus</taxon>
    </lineage>
</organism>
<feature type="signal peptide" evidence="1">
    <location>
        <begin position="1"/>
        <end position="23"/>
    </location>
</feature>
<name>A0ABT6Y8I3_9BACT</name>
<dbReference type="EMBL" id="JASHIF010000008">
    <property type="protein sequence ID" value="MDI9859423.1"/>
    <property type="molecule type" value="Genomic_DNA"/>
</dbReference>
<evidence type="ECO:0000256" key="1">
    <source>
        <dbReference type="SAM" id="SignalP"/>
    </source>
</evidence>
<proteinExistence type="predicted"/>
<keyword evidence="1" id="KW-0732">Signal</keyword>
<gene>
    <name evidence="2" type="ORF">QM524_09400</name>
</gene>
<keyword evidence="3" id="KW-1185">Reference proteome</keyword>
<dbReference type="RefSeq" id="WP_166578027.1">
    <property type="nucleotide sequence ID" value="NZ_JASHIF010000008.1"/>
</dbReference>
<evidence type="ECO:0000313" key="2">
    <source>
        <dbReference type="EMBL" id="MDI9859423.1"/>
    </source>
</evidence>
<dbReference type="Proteomes" id="UP001236507">
    <property type="component" value="Unassembled WGS sequence"/>
</dbReference>
<sequence>MKKLYSFLTLFLSIALLFGCSSDDDNTNTVPTVDFDVAIGSYTLRSITNTAGQAVTGSGTLTVKRENGNTAGFTYAVTLKNGTSTSNVNITNTYTVSVSGTKISFGTDHYYQSGTLYASIPTGSGIYTAVFTK</sequence>
<comment type="caution">
    <text evidence="2">The sequence shown here is derived from an EMBL/GenBank/DDBJ whole genome shotgun (WGS) entry which is preliminary data.</text>
</comment>
<protein>
    <recommendedName>
        <fullName evidence="4">Lipocalin-like domain-containing protein</fullName>
    </recommendedName>
</protein>
<reference evidence="2 3" key="1">
    <citation type="submission" date="2023-05" db="EMBL/GenBank/DDBJ databases">
        <title>Novel species of genus Flectobacillus isolated from stream in China.</title>
        <authorList>
            <person name="Lu H."/>
        </authorList>
    </citation>
    <scope>NUCLEOTIDE SEQUENCE [LARGE SCALE GENOMIC DNA]</scope>
    <source>
        <strain evidence="2 3">KCTC 42575</strain>
    </source>
</reference>